<reference evidence="19" key="1">
    <citation type="submission" date="2016-05" db="EMBL/GenBank/DDBJ databases">
        <title>Comparative genomics of biotechnologically important yeasts.</title>
        <authorList>
            <consortium name="DOE Joint Genome Institute"/>
            <person name="Riley R."/>
            <person name="Haridas S."/>
            <person name="Wolfe K.H."/>
            <person name="Lopes M.R."/>
            <person name="Hittinger C.T."/>
            <person name="Goker M."/>
            <person name="Salamov A."/>
            <person name="Wisecaver J."/>
            <person name="Long T.M."/>
            <person name="Aerts A.L."/>
            <person name="Barry K."/>
            <person name="Choi C."/>
            <person name="Clum A."/>
            <person name="Coughlan A.Y."/>
            <person name="Deshpande S."/>
            <person name="Douglass A.P."/>
            <person name="Hanson S.J."/>
            <person name="Klenk H.-P."/>
            <person name="Labutti K."/>
            <person name="Lapidus A."/>
            <person name="Lindquist E."/>
            <person name="Lipzen A."/>
            <person name="Meier-Kolthoff J.P."/>
            <person name="Ohm R.A."/>
            <person name="Otillar R.P."/>
            <person name="Pangilinan J."/>
            <person name="Peng Y."/>
            <person name="Rokas A."/>
            <person name="Rosa C.A."/>
            <person name="Scheuner C."/>
            <person name="Sibirny A.A."/>
            <person name="Slot J.C."/>
            <person name="Stielow J.B."/>
            <person name="Sun H."/>
            <person name="Kurtzman C.P."/>
            <person name="Blackwell M."/>
            <person name="Grigoriev I.V."/>
            <person name="Jeffries T.W."/>
        </authorList>
    </citation>
    <scope>NUCLEOTIDE SEQUENCE [LARGE SCALE GENOMIC DNA]</scope>
    <source>
        <strain evidence="19">NRRL Y-2460</strain>
    </source>
</reference>
<keyword evidence="14" id="KW-0325">Glycoprotein</keyword>
<dbReference type="GO" id="GO:0051603">
    <property type="term" value="P:proteolysis involved in protein catabolic process"/>
    <property type="evidence" value="ECO:0007669"/>
    <property type="project" value="TreeGrafter"/>
</dbReference>
<evidence type="ECO:0000256" key="11">
    <source>
        <dbReference type="ARBA" id="ARBA00022843"/>
    </source>
</evidence>
<dbReference type="CDD" id="cd05674">
    <property type="entry name" value="M20_yscS"/>
    <property type="match status" value="1"/>
</dbReference>
<feature type="binding site" evidence="16">
    <location>
        <position position="164"/>
    </location>
    <ligand>
        <name>Zn(2+)</name>
        <dbReference type="ChEBI" id="CHEBI:29105"/>
        <label>2</label>
    </ligand>
</feature>
<dbReference type="FunFam" id="3.40.630.10:FF:000098">
    <property type="entry name" value="Gly-Xaa carboxypeptidase"/>
    <property type="match status" value="1"/>
</dbReference>
<keyword evidence="5" id="KW-0121">Carboxypeptidase</keyword>
<evidence type="ECO:0000256" key="5">
    <source>
        <dbReference type="ARBA" id="ARBA00022645"/>
    </source>
</evidence>
<proteinExistence type="inferred from homology"/>
<dbReference type="InterPro" id="IPR002933">
    <property type="entry name" value="Peptidase_M20"/>
</dbReference>
<dbReference type="SUPFAM" id="SSF55031">
    <property type="entry name" value="Bacterial exopeptidase dimerisation domain"/>
    <property type="match status" value="1"/>
</dbReference>
<evidence type="ECO:0000256" key="16">
    <source>
        <dbReference type="PIRSR" id="PIRSR037217-2"/>
    </source>
</evidence>
<keyword evidence="9" id="KW-0378">Hydrolase</keyword>
<evidence type="ECO:0000313" key="18">
    <source>
        <dbReference type="EMBL" id="ODV95576.1"/>
    </source>
</evidence>
<evidence type="ECO:0000256" key="14">
    <source>
        <dbReference type="ARBA" id="ARBA00023180"/>
    </source>
</evidence>
<dbReference type="InterPro" id="IPR047177">
    <property type="entry name" value="Pept_M20A"/>
</dbReference>
<keyword evidence="12" id="KW-1133">Transmembrane helix</keyword>
<keyword evidence="19" id="KW-1185">Reference proteome</keyword>
<feature type="binding site" evidence="16">
    <location>
        <position position="129"/>
    </location>
    <ligand>
        <name>Zn(2+)</name>
        <dbReference type="ChEBI" id="CHEBI:29105"/>
        <label>2</label>
    </ligand>
</feature>
<keyword evidence="4" id="KW-1017">Isopeptide bond</keyword>
<evidence type="ECO:0000256" key="10">
    <source>
        <dbReference type="ARBA" id="ARBA00022833"/>
    </source>
</evidence>
<accession>A0A1E4TV23</accession>
<dbReference type="Gene3D" id="3.30.70.360">
    <property type="match status" value="1"/>
</dbReference>
<dbReference type="GO" id="GO:0016020">
    <property type="term" value="C:membrane"/>
    <property type="evidence" value="ECO:0007669"/>
    <property type="project" value="UniProtKB-SubCell"/>
</dbReference>
<dbReference type="Gene3D" id="3.40.630.10">
    <property type="entry name" value="Zn peptidases"/>
    <property type="match status" value="1"/>
</dbReference>
<dbReference type="Proteomes" id="UP000094236">
    <property type="component" value="Unassembled WGS sequence"/>
</dbReference>
<dbReference type="SUPFAM" id="SSF53187">
    <property type="entry name" value="Zn-dependent exopeptidases"/>
    <property type="match status" value="1"/>
</dbReference>
<evidence type="ECO:0000256" key="6">
    <source>
        <dbReference type="ARBA" id="ARBA00022670"/>
    </source>
</evidence>
<dbReference type="PROSITE" id="PS00758">
    <property type="entry name" value="ARGE_DAPE_CPG2_1"/>
    <property type="match status" value="1"/>
</dbReference>
<evidence type="ECO:0000256" key="8">
    <source>
        <dbReference type="ARBA" id="ARBA00022723"/>
    </source>
</evidence>
<feature type="active site" evidence="15">
    <location>
        <position position="131"/>
    </location>
</feature>
<keyword evidence="8 16" id="KW-0479">Metal-binding</keyword>
<dbReference type="PIRSF" id="PIRSF037217">
    <property type="entry name" value="Carboxypeptidase_S"/>
    <property type="match status" value="1"/>
</dbReference>
<evidence type="ECO:0000256" key="2">
    <source>
        <dbReference type="ARBA" id="ARBA00004167"/>
    </source>
</evidence>
<feature type="binding site" evidence="16">
    <location>
        <position position="226"/>
    </location>
    <ligand>
        <name>Zn(2+)</name>
        <dbReference type="ChEBI" id="CHEBI:29105"/>
        <label>2</label>
    </ligand>
</feature>
<dbReference type="InterPro" id="IPR011650">
    <property type="entry name" value="Peptidase_M20_dimer"/>
</dbReference>
<evidence type="ECO:0000313" key="19">
    <source>
        <dbReference type="Proteomes" id="UP000094236"/>
    </source>
</evidence>
<keyword evidence="11" id="KW-0832">Ubl conjugation</keyword>
<keyword evidence="6" id="KW-0645">Protease</keyword>
<dbReference type="EMBL" id="KV454014">
    <property type="protein sequence ID" value="ODV95576.1"/>
    <property type="molecule type" value="Genomic_DNA"/>
</dbReference>
<dbReference type="GO" id="GO:0000328">
    <property type="term" value="C:fungal-type vacuole lumen"/>
    <property type="evidence" value="ECO:0007669"/>
    <property type="project" value="TreeGrafter"/>
</dbReference>
<comment type="cofactor">
    <cofactor evidence="1">
        <name>Zn(2+)</name>
        <dbReference type="ChEBI" id="CHEBI:29105"/>
    </cofactor>
</comment>
<sequence length="543" mass="61161">MNNSGFNFVGTIGYDNPDSLCPVPDYFVPSSSFYKNDTIDLILHDENFRNNSVTKLSGSIQIPTEVYDEWGLIDENPEKWANFEKLHVYLEQTFPLFHKNLKKEKIYSGLIYTWEGSDSNLKPLLLMAHQDVVPVQIETIKDWTHEPFSGYYDGEFVWGRGTSDCKNLLIALMETIEELIKVDFAPKRTIILSFGADEESAGRSAFLLAKKLEERYGQNSMYAIIDEGTGFTESNGKIFAMPAVAEKGYLDAVISLTTPGGHSSIPPDHTSIGIVSELIQLAESNPFAPLLTNVNPILGFLQCVAEHCPSIDKSLKKNILKAHLDIDANQKVIEYLEKKSLASKYLITTSQAVDVIQGGAKSNALPEHVSVLINYRIAVESTYLEVAENVTGHLKQVADKYNLGIVREGEELLKPSGNGYFNFTYNDPLEAAPITPTNDKAWEVLSGTLRHFYEKMVYPTRFENDDYLIVAPAMSTGNTDTKSYWKLSDNIYRFTPESWKEYDSHAHSVDEKIDFESHLQIIAFFYEYILNVDGIKDEVNVVI</sequence>
<evidence type="ECO:0000256" key="9">
    <source>
        <dbReference type="ARBA" id="ARBA00022801"/>
    </source>
</evidence>
<evidence type="ECO:0000259" key="17">
    <source>
        <dbReference type="Pfam" id="PF07687"/>
    </source>
</evidence>
<evidence type="ECO:0000256" key="7">
    <source>
        <dbReference type="ARBA" id="ARBA00022692"/>
    </source>
</evidence>
<dbReference type="Gene3D" id="1.10.150.900">
    <property type="match status" value="1"/>
</dbReference>
<feature type="binding site" evidence="16">
    <location>
        <position position="507"/>
    </location>
    <ligand>
        <name>Zn(2+)</name>
        <dbReference type="ChEBI" id="CHEBI:29105"/>
        <label>1</label>
    </ligand>
</feature>
<keyword evidence="13" id="KW-0472">Membrane</keyword>
<dbReference type="AlphaFoldDB" id="A0A1E4TV23"/>
<evidence type="ECO:0000256" key="12">
    <source>
        <dbReference type="ARBA" id="ARBA00022989"/>
    </source>
</evidence>
<keyword evidence="7" id="KW-0812">Transmembrane</keyword>
<dbReference type="InterPro" id="IPR036264">
    <property type="entry name" value="Bact_exopeptidase_dim_dom"/>
</dbReference>
<dbReference type="STRING" id="669874.A0A1E4TV23"/>
<protein>
    <recommendedName>
        <fullName evidence="17">Peptidase M20 dimerisation domain-containing protein</fullName>
    </recommendedName>
</protein>
<evidence type="ECO:0000256" key="15">
    <source>
        <dbReference type="PIRSR" id="PIRSR037217-1"/>
    </source>
</evidence>
<gene>
    <name evidence="18" type="ORF">PACTADRAFT_42855</name>
</gene>
<dbReference type="Pfam" id="PF07687">
    <property type="entry name" value="M20_dimer"/>
    <property type="match status" value="1"/>
</dbReference>
<feature type="domain" description="Peptidase M20 dimerisation" evidence="17">
    <location>
        <begin position="245"/>
        <end position="401"/>
    </location>
</feature>
<feature type="active site" description="Proton acceptor" evidence="15">
    <location>
        <position position="198"/>
    </location>
</feature>
<dbReference type="GO" id="GO:0046872">
    <property type="term" value="F:metal ion binding"/>
    <property type="evidence" value="ECO:0007669"/>
    <property type="project" value="UniProtKB-KW"/>
</dbReference>
<keyword evidence="10 16" id="KW-0862">Zinc</keyword>
<dbReference type="PANTHER" id="PTHR45962:SF1">
    <property type="entry name" value="N-FATTY-ACYL-AMINO ACID SYNTHASE_HYDROLASE PM20D1"/>
    <property type="match status" value="1"/>
</dbReference>
<dbReference type="OrthoDB" id="3064516at2759"/>
<dbReference type="Pfam" id="PF01546">
    <property type="entry name" value="Peptidase_M20"/>
    <property type="match status" value="1"/>
</dbReference>
<dbReference type="InterPro" id="IPR001261">
    <property type="entry name" value="ArgE/DapE_CS"/>
</dbReference>
<comment type="subcellular location">
    <subcellularLocation>
        <location evidence="2">Membrane</location>
        <topology evidence="2">Single-pass membrane protein</topology>
    </subcellularLocation>
</comment>
<feature type="binding site" evidence="16">
    <location>
        <position position="164"/>
    </location>
    <ligand>
        <name>Zn(2+)</name>
        <dbReference type="ChEBI" id="CHEBI:29105"/>
        <label>1</label>
    </ligand>
</feature>
<evidence type="ECO:0000256" key="3">
    <source>
        <dbReference type="ARBA" id="ARBA00006247"/>
    </source>
</evidence>
<evidence type="ECO:0000256" key="1">
    <source>
        <dbReference type="ARBA" id="ARBA00001947"/>
    </source>
</evidence>
<evidence type="ECO:0000256" key="13">
    <source>
        <dbReference type="ARBA" id="ARBA00023136"/>
    </source>
</evidence>
<feature type="binding site" evidence="16">
    <location>
        <position position="199"/>
    </location>
    <ligand>
        <name>Zn(2+)</name>
        <dbReference type="ChEBI" id="CHEBI:29105"/>
        <label>1</label>
    </ligand>
</feature>
<name>A0A1E4TV23_PACTA</name>
<organism evidence="18 19">
    <name type="scientific">Pachysolen tannophilus NRRL Y-2460</name>
    <dbReference type="NCBI Taxonomy" id="669874"/>
    <lineage>
        <taxon>Eukaryota</taxon>
        <taxon>Fungi</taxon>
        <taxon>Dikarya</taxon>
        <taxon>Ascomycota</taxon>
        <taxon>Saccharomycotina</taxon>
        <taxon>Pichiomycetes</taxon>
        <taxon>Pachysolenaceae</taxon>
        <taxon>Pachysolen</taxon>
    </lineage>
</organism>
<evidence type="ECO:0000256" key="4">
    <source>
        <dbReference type="ARBA" id="ARBA00022499"/>
    </source>
</evidence>
<dbReference type="PANTHER" id="PTHR45962">
    <property type="entry name" value="N-FATTY-ACYL-AMINO ACID SYNTHASE/HYDROLASE PM20D1"/>
    <property type="match status" value="1"/>
</dbReference>
<dbReference type="InterPro" id="IPR017141">
    <property type="entry name" value="Pept_M20_carboxypep"/>
</dbReference>
<comment type="similarity">
    <text evidence="3">Belongs to the peptidase M20A family.</text>
</comment>
<dbReference type="PROSITE" id="PS00759">
    <property type="entry name" value="ARGE_DAPE_CPG2_2"/>
    <property type="match status" value="1"/>
</dbReference>
<dbReference type="GO" id="GO:0004181">
    <property type="term" value="F:metallocarboxypeptidase activity"/>
    <property type="evidence" value="ECO:0007669"/>
    <property type="project" value="InterPro"/>
</dbReference>